<dbReference type="OrthoDB" id="7183822at2"/>
<name>A0A1N6XB70_9RHOB</name>
<proteinExistence type="predicted"/>
<accession>A0A1N6XB70</accession>
<feature type="region of interest" description="Disordered" evidence="1">
    <location>
        <begin position="148"/>
        <end position="170"/>
    </location>
</feature>
<dbReference type="InterPro" id="IPR039569">
    <property type="entry name" value="FAS1-like_DH_region"/>
</dbReference>
<dbReference type="Gene3D" id="3.10.129.10">
    <property type="entry name" value="Hotdog Thioesterase"/>
    <property type="match status" value="2"/>
</dbReference>
<protein>
    <submittedName>
        <fullName evidence="3">3-methylfumaryl-CoA hydratase</fullName>
    </submittedName>
</protein>
<sequence>MDQINIAAWKGRTETAEARADAWPVQGLQALLDAPPPDEGATLPPLAHWCYFTPMVPQARIGSDGHPQRGDFLPPVALPRRMWAGSDMTFARPVPLGARLRKTAEIADVTEKQGKTGTMVFVKVRNLYALAQDGAACLEEMQTLVYRDDPAPDAPKPAPRPAPGGAEWSQPACPDEAMVFRFSAVTFNAHRIHYDHPYATGTEGYEGLVVQGQLLATLMLRAMPARPLAAFSFRAVQPVFVGENIRAEGQFCDDGTAQLWIADKEGKLRMSGEARLV</sequence>
<organism evidence="3 4">
    <name type="scientific">Paracoccus thiocyanatus</name>
    <dbReference type="NCBI Taxonomy" id="34006"/>
    <lineage>
        <taxon>Bacteria</taxon>
        <taxon>Pseudomonadati</taxon>
        <taxon>Pseudomonadota</taxon>
        <taxon>Alphaproteobacteria</taxon>
        <taxon>Rhodobacterales</taxon>
        <taxon>Paracoccaceae</taxon>
        <taxon>Paracoccus</taxon>
    </lineage>
</organism>
<reference evidence="3 4" key="1">
    <citation type="submission" date="2017-01" db="EMBL/GenBank/DDBJ databases">
        <authorList>
            <person name="Varghese N."/>
            <person name="Submissions S."/>
        </authorList>
    </citation>
    <scope>NUCLEOTIDE SEQUENCE [LARGE SCALE GENOMIC DNA]</scope>
    <source>
        <strain evidence="3 4">ATCC 700171</strain>
    </source>
</reference>
<feature type="domain" description="FAS1-like dehydratase" evidence="2">
    <location>
        <begin position="73"/>
        <end position="130"/>
    </location>
</feature>
<dbReference type="EMBL" id="FTMK01000020">
    <property type="protein sequence ID" value="SIQ99576.1"/>
    <property type="molecule type" value="Genomic_DNA"/>
</dbReference>
<dbReference type="PANTHER" id="PTHR28152">
    <property type="entry name" value="HYDROXYACYL-THIOESTER DEHYDRATASE TYPE 2, MITOCHONDRIAL"/>
    <property type="match status" value="1"/>
</dbReference>
<evidence type="ECO:0000313" key="4">
    <source>
        <dbReference type="Proteomes" id="UP000323956"/>
    </source>
</evidence>
<dbReference type="SUPFAM" id="SSF54637">
    <property type="entry name" value="Thioesterase/thiol ester dehydrase-isomerase"/>
    <property type="match status" value="2"/>
</dbReference>
<evidence type="ECO:0000313" key="3">
    <source>
        <dbReference type="EMBL" id="SIQ99576.1"/>
    </source>
</evidence>
<evidence type="ECO:0000259" key="2">
    <source>
        <dbReference type="Pfam" id="PF13452"/>
    </source>
</evidence>
<gene>
    <name evidence="3" type="ORF">SAMN05421641_12038</name>
</gene>
<dbReference type="InterPro" id="IPR052741">
    <property type="entry name" value="Mitochondrial_HTD2"/>
</dbReference>
<dbReference type="PANTHER" id="PTHR28152:SF1">
    <property type="entry name" value="HYDROXYACYL-THIOESTER DEHYDRATASE TYPE 2, MITOCHONDRIAL"/>
    <property type="match status" value="1"/>
</dbReference>
<dbReference type="Proteomes" id="UP000323956">
    <property type="component" value="Unassembled WGS sequence"/>
</dbReference>
<dbReference type="Pfam" id="PF13452">
    <property type="entry name" value="FAS1_DH_region"/>
    <property type="match status" value="1"/>
</dbReference>
<dbReference type="GO" id="GO:0019171">
    <property type="term" value="F:(3R)-hydroxyacyl-[acyl-carrier-protein] dehydratase activity"/>
    <property type="evidence" value="ECO:0007669"/>
    <property type="project" value="TreeGrafter"/>
</dbReference>
<feature type="compositionally biased region" description="Pro residues" evidence="1">
    <location>
        <begin position="152"/>
        <end position="162"/>
    </location>
</feature>
<dbReference type="AlphaFoldDB" id="A0A1N6XB70"/>
<evidence type="ECO:0000256" key="1">
    <source>
        <dbReference type="SAM" id="MobiDB-lite"/>
    </source>
</evidence>
<dbReference type="InterPro" id="IPR029069">
    <property type="entry name" value="HotDog_dom_sf"/>
</dbReference>
<dbReference type="RefSeq" id="WP_149766324.1">
    <property type="nucleotide sequence ID" value="NZ_FTMK01000020.1"/>
</dbReference>